<feature type="compositionally biased region" description="Polar residues" evidence="2">
    <location>
        <begin position="39"/>
        <end position="48"/>
    </location>
</feature>
<accession>A0A1Q5PRC0</accession>
<dbReference type="AlphaFoldDB" id="A0A1Q5PRC0"/>
<feature type="region of interest" description="Disordered" evidence="2">
    <location>
        <begin position="26"/>
        <end position="51"/>
    </location>
</feature>
<dbReference type="EMBL" id="MPDM01000003">
    <property type="protein sequence ID" value="OKL50053.1"/>
    <property type="molecule type" value="Genomic_DNA"/>
</dbReference>
<dbReference type="OrthoDB" id="9797506at2"/>
<keyword evidence="4" id="KW-1185">Reference proteome</keyword>
<dbReference type="STRING" id="156892.BM477_03985"/>
<organism evidence="3 4">
    <name type="scientific">Boudabousia marimammalium</name>
    <dbReference type="NCBI Taxonomy" id="156892"/>
    <lineage>
        <taxon>Bacteria</taxon>
        <taxon>Bacillati</taxon>
        <taxon>Actinomycetota</taxon>
        <taxon>Actinomycetes</taxon>
        <taxon>Actinomycetales</taxon>
        <taxon>Actinomycetaceae</taxon>
        <taxon>Boudabousia</taxon>
    </lineage>
</organism>
<reference evidence="4" key="1">
    <citation type="submission" date="2016-11" db="EMBL/GenBank/DDBJ databases">
        <title>Actinomyces gypaetusis sp. nov. isolated from Gypaetus barbatus in Qinghai Tibet Plateau China.</title>
        <authorList>
            <person name="Meng X."/>
        </authorList>
    </citation>
    <scope>NUCLEOTIDE SEQUENCE [LARGE SCALE GENOMIC DNA]</scope>
    <source>
        <strain evidence="4">DSM 15383</strain>
    </source>
</reference>
<dbReference type="RefSeq" id="WP_075361379.1">
    <property type="nucleotide sequence ID" value="NZ_MPDM01000003.1"/>
</dbReference>
<dbReference type="Gene3D" id="3.90.280.10">
    <property type="entry name" value="PEBP-like"/>
    <property type="match status" value="1"/>
</dbReference>
<dbReference type="InterPro" id="IPR008914">
    <property type="entry name" value="PEBP"/>
</dbReference>
<comment type="caution">
    <text evidence="3">The sequence shown here is derived from an EMBL/GenBank/DDBJ whole genome shotgun (WGS) entry which is preliminary data.</text>
</comment>
<proteinExistence type="inferred from homology"/>
<dbReference type="PANTHER" id="PTHR30289:SF1">
    <property type="entry name" value="PEBP (PHOSPHATIDYLETHANOLAMINE-BINDING PROTEIN) FAMILY PROTEIN"/>
    <property type="match status" value="1"/>
</dbReference>
<name>A0A1Q5PRC0_9ACTO</name>
<dbReference type="SUPFAM" id="SSF49777">
    <property type="entry name" value="PEBP-like"/>
    <property type="match status" value="1"/>
</dbReference>
<evidence type="ECO:0000256" key="2">
    <source>
        <dbReference type="SAM" id="MobiDB-lite"/>
    </source>
</evidence>
<dbReference type="Proteomes" id="UP000186465">
    <property type="component" value="Unassembled WGS sequence"/>
</dbReference>
<dbReference type="CDD" id="cd00865">
    <property type="entry name" value="PEBP_bact_arch"/>
    <property type="match status" value="1"/>
</dbReference>
<comment type="similarity">
    <text evidence="1">Belongs to the UPF0098 family.</text>
</comment>
<dbReference type="Pfam" id="PF01161">
    <property type="entry name" value="PBP"/>
    <property type="match status" value="1"/>
</dbReference>
<sequence length="176" mass="18777">MNLNDRPLAPEPYGLLPKVPSFTLTSPDFTEGGDLPAAQTANGGNQSPALKWEGFPPETQSFVITCFDPDAPTPAGFWHWCIQDIDVAVTELPAGAGHSDLELDGAAFHSPNDTGAANYYGANPPAGDRPHRYIFAVHALDVPSLELDDEATPTVVSFNALFHTIARATLTATFTQ</sequence>
<evidence type="ECO:0000256" key="1">
    <source>
        <dbReference type="ARBA" id="ARBA00007120"/>
    </source>
</evidence>
<dbReference type="PANTHER" id="PTHR30289">
    <property type="entry name" value="UNCHARACTERIZED PROTEIN YBCL-RELATED"/>
    <property type="match status" value="1"/>
</dbReference>
<evidence type="ECO:0000313" key="4">
    <source>
        <dbReference type="Proteomes" id="UP000186465"/>
    </source>
</evidence>
<dbReference type="InterPro" id="IPR036610">
    <property type="entry name" value="PEBP-like_sf"/>
</dbReference>
<dbReference type="NCBIfam" id="TIGR00481">
    <property type="entry name" value="YbhB/YbcL family Raf kinase inhibitor-like protein"/>
    <property type="match status" value="1"/>
</dbReference>
<evidence type="ECO:0000313" key="3">
    <source>
        <dbReference type="EMBL" id="OKL50053.1"/>
    </source>
</evidence>
<protein>
    <submittedName>
        <fullName evidence="3">PEBP family protein</fullName>
    </submittedName>
</protein>
<gene>
    <name evidence="3" type="ORF">BM477_03985</name>
</gene>
<dbReference type="InterPro" id="IPR005247">
    <property type="entry name" value="YbhB_YbcL/LppC-like"/>
</dbReference>